<dbReference type="Proteomes" id="UP000199149">
    <property type="component" value="Unassembled WGS sequence"/>
</dbReference>
<keyword evidence="2" id="KW-1185">Reference proteome</keyword>
<dbReference type="AlphaFoldDB" id="A0A1I4W0M3"/>
<sequence>MDKINKENKIKLEDHFGAELLDRLPFDKISFYESSNSWEGQIEYNLNLKSGELTYNTIEDTTHQLEISDEMMQRIESEIILMLENL</sequence>
<dbReference type="EMBL" id="FOUZ01000006">
    <property type="protein sequence ID" value="SFN06965.1"/>
    <property type="molecule type" value="Genomic_DNA"/>
</dbReference>
<dbReference type="STRING" id="684065.SAMN05421738_10674"/>
<organism evidence="1 2">
    <name type="scientific">Algoriella xinjiangensis</name>
    <dbReference type="NCBI Taxonomy" id="684065"/>
    <lineage>
        <taxon>Bacteria</taxon>
        <taxon>Pseudomonadati</taxon>
        <taxon>Bacteroidota</taxon>
        <taxon>Flavobacteriia</taxon>
        <taxon>Flavobacteriales</taxon>
        <taxon>Weeksellaceae</taxon>
        <taxon>Algoriella</taxon>
    </lineage>
</organism>
<dbReference type="RefSeq" id="WP_092907890.1">
    <property type="nucleotide sequence ID" value="NZ_FOUZ01000006.1"/>
</dbReference>
<evidence type="ECO:0000313" key="1">
    <source>
        <dbReference type="EMBL" id="SFN06965.1"/>
    </source>
</evidence>
<gene>
    <name evidence="1" type="ORF">SAMN05421738_10674</name>
</gene>
<protein>
    <submittedName>
        <fullName evidence="1">Uncharacterized protein</fullName>
    </submittedName>
</protein>
<accession>A0A1I4W0M3</accession>
<proteinExistence type="predicted"/>
<name>A0A1I4W0M3_9FLAO</name>
<dbReference type="OrthoDB" id="1447399at2"/>
<reference evidence="2" key="1">
    <citation type="submission" date="2016-10" db="EMBL/GenBank/DDBJ databases">
        <authorList>
            <person name="Varghese N."/>
            <person name="Submissions S."/>
        </authorList>
    </citation>
    <scope>NUCLEOTIDE SEQUENCE [LARGE SCALE GENOMIC DNA]</scope>
    <source>
        <strain evidence="2">XJ109</strain>
    </source>
</reference>
<evidence type="ECO:0000313" key="2">
    <source>
        <dbReference type="Proteomes" id="UP000199149"/>
    </source>
</evidence>